<feature type="domain" description="Isochorismatase-like" evidence="1">
    <location>
        <begin position="22"/>
        <end position="169"/>
    </location>
</feature>
<dbReference type="CDD" id="cd01012">
    <property type="entry name" value="YcaC_related"/>
    <property type="match status" value="1"/>
</dbReference>
<dbReference type="InterPro" id="IPR036380">
    <property type="entry name" value="Isochorismatase-like_sf"/>
</dbReference>
<evidence type="ECO:0000313" key="3">
    <source>
        <dbReference type="Proteomes" id="UP000004358"/>
    </source>
</evidence>
<dbReference type="Proteomes" id="UP000004358">
    <property type="component" value="Unassembled WGS sequence"/>
</dbReference>
<proteinExistence type="predicted"/>
<name>A3ZW97_9BACT</name>
<reference evidence="2 3" key="1">
    <citation type="submission" date="2006-02" db="EMBL/GenBank/DDBJ databases">
        <authorList>
            <person name="Amann R."/>
            <person name="Ferriera S."/>
            <person name="Johnson J."/>
            <person name="Kravitz S."/>
            <person name="Halpern A."/>
            <person name="Remington K."/>
            <person name="Beeson K."/>
            <person name="Tran B."/>
            <person name="Rogers Y.-H."/>
            <person name="Friedman R."/>
            <person name="Venter J.C."/>
        </authorList>
    </citation>
    <scope>NUCLEOTIDE SEQUENCE [LARGE SCALE GENOMIC DNA]</scope>
    <source>
        <strain evidence="2 3">DSM 3645</strain>
    </source>
</reference>
<protein>
    <submittedName>
        <fullName evidence="2">Isochorismatase hydrolase family protein</fullName>
    </submittedName>
</protein>
<dbReference type="InterPro" id="IPR050993">
    <property type="entry name" value="Isochorismatase_domain"/>
</dbReference>
<dbReference type="eggNOG" id="COG1335">
    <property type="taxonomic scope" value="Bacteria"/>
</dbReference>
<comment type="caution">
    <text evidence="2">The sequence shown here is derived from an EMBL/GenBank/DDBJ whole genome shotgun (WGS) entry which is preliminary data.</text>
</comment>
<dbReference type="HOGENOM" id="CLU_066901_0_1_0"/>
<organism evidence="2 3">
    <name type="scientific">Blastopirellula marina DSM 3645</name>
    <dbReference type="NCBI Taxonomy" id="314230"/>
    <lineage>
        <taxon>Bacteria</taxon>
        <taxon>Pseudomonadati</taxon>
        <taxon>Planctomycetota</taxon>
        <taxon>Planctomycetia</taxon>
        <taxon>Pirellulales</taxon>
        <taxon>Pirellulaceae</taxon>
        <taxon>Blastopirellula</taxon>
    </lineage>
</organism>
<accession>A3ZW97</accession>
<dbReference type="RefSeq" id="WP_002653085.1">
    <property type="nucleotide sequence ID" value="NZ_CH672376.1"/>
</dbReference>
<dbReference type="Gene3D" id="3.40.50.850">
    <property type="entry name" value="Isochorismatase-like"/>
    <property type="match status" value="1"/>
</dbReference>
<dbReference type="PANTHER" id="PTHR14119">
    <property type="entry name" value="HYDROLASE"/>
    <property type="match status" value="1"/>
</dbReference>
<dbReference type="PANTHER" id="PTHR14119:SF3">
    <property type="entry name" value="ISOCHORISMATASE DOMAIN-CONTAINING PROTEIN 2"/>
    <property type="match status" value="1"/>
</dbReference>
<keyword evidence="2" id="KW-0378">Hydrolase</keyword>
<dbReference type="STRING" id="314230.DSM3645_25944"/>
<sequence>MNALSESPGYFRSPLLMSRSDTALLLIDLQERLMPVIDQAESIVENVQRLVLTAQLFDMSVLGTEQYPKGLGPTVEPLHSLLNDLPTKLTFSACGVDGLLKELPQRAIHKLLLVGVEAHVCVQQTALDLLAAGFDVYIAVDAIGSRFPLEKDISLRRMENAGAVLTTTEAAMFEWCEHAGDDLFKQVSRLVRKKHAE</sequence>
<gene>
    <name evidence="2" type="ORF">DSM3645_25944</name>
</gene>
<dbReference type="GO" id="GO:0016787">
    <property type="term" value="F:hydrolase activity"/>
    <property type="evidence" value="ECO:0007669"/>
    <property type="project" value="UniProtKB-KW"/>
</dbReference>
<dbReference type="InterPro" id="IPR000868">
    <property type="entry name" value="Isochorismatase-like_dom"/>
</dbReference>
<dbReference type="SUPFAM" id="SSF52499">
    <property type="entry name" value="Isochorismatase-like hydrolases"/>
    <property type="match status" value="1"/>
</dbReference>
<dbReference type="Pfam" id="PF00857">
    <property type="entry name" value="Isochorismatase"/>
    <property type="match status" value="1"/>
</dbReference>
<evidence type="ECO:0000259" key="1">
    <source>
        <dbReference type="Pfam" id="PF00857"/>
    </source>
</evidence>
<evidence type="ECO:0000313" key="2">
    <source>
        <dbReference type="EMBL" id="EAQ79130.1"/>
    </source>
</evidence>
<dbReference type="AlphaFoldDB" id="A3ZW97"/>
<dbReference type="EMBL" id="AANZ01000015">
    <property type="protein sequence ID" value="EAQ79130.1"/>
    <property type="molecule type" value="Genomic_DNA"/>
</dbReference>